<evidence type="ECO:0000313" key="2">
    <source>
        <dbReference type="Proteomes" id="UP000048984"/>
    </source>
</evidence>
<gene>
    <name evidence="1" type="ORF">ABB55_06350</name>
</gene>
<protein>
    <submittedName>
        <fullName evidence="1">Uncharacterized protein</fullName>
    </submittedName>
</protein>
<dbReference type="EMBL" id="LJYW01000001">
    <property type="protein sequence ID" value="KPL51895.1"/>
    <property type="molecule type" value="Genomic_DNA"/>
</dbReference>
<sequence>MVCGHRYPRLMLGIYVWPAEIQDREGCLTVSSKVRRLSFLVSVAADGGCQGGNSAAAVKRAAGDCKAERRAQGVVVLPKLWGVLWTLA</sequence>
<comment type="caution">
    <text evidence="1">The sequence shown here is derived from an EMBL/GenBank/DDBJ whole genome shotgun (WGS) entry which is preliminary data.</text>
</comment>
<reference evidence="1 2" key="2">
    <citation type="submission" date="2015-10" db="EMBL/GenBank/DDBJ databases">
        <title>Draft Genome Sequence of Prosthecomicrobium hirschii ATCC 27832.</title>
        <authorList>
            <person name="Daniel J."/>
            <person name="Givan S.A."/>
            <person name="Brun Y.V."/>
            <person name="Brown P.J."/>
        </authorList>
    </citation>
    <scope>NUCLEOTIDE SEQUENCE [LARGE SCALE GENOMIC DNA]</scope>
    <source>
        <strain evidence="1 2">16</strain>
    </source>
</reference>
<proteinExistence type="predicted"/>
<dbReference type="AlphaFoldDB" id="A0A0P6VYS2"/>
<name>A0A0P6VYS2_9HYPH</name>
<organism evidence="1 2">
    <name type="scientific">Prosthecodimorpha hirschii</name>
    <dbReference type="NCBI Taxonomy" id="665126"/>
    <lineage>
        <taxon>Bacteria</taxon>
        <taxon>Pseudomonadati</taxon>
        <taxon>Pseudomonadota</taxon>
        <taxon>Alphaproteobacteria</taxon>
        <taxon>Hyphomicrobiales</taxon>
        <taxon>Ancalomicrobiaceae</taxon>
        <taxon>Prosthecodimorpha</taxon>
    </lineage>
</organism>
<dbReference type="Proteomes" id="UP000048984">
    <property type="component" value="Unassembled WGS sequence"/>
</dbReference>
<accession>A0A0P6VYS2</accession>
<evidence type="ECO:0000313" key="1">
    <source>
        <dbReference type="EMBL" id="KPL51895.1"/>
    </source>
</evidence>
<keyword evidence="2" id="KW-1185">Reference proteome</keyword>
<reference evidence="1 2" key="1">
    <citation type="submission" date="2015-09" db="EMBL/GenBank/DDBJ databases">
        <authorList>
            <person name="Jackson K.R."/>
            <person name="Lunt B.L."/>
            <person name="Fisher J.N.B."/>
            <person name="Gardner A.V."/>
            <person name="Bailey M.E."/>
            <person name="Deus L.M."/>
            <person name="Earl A.S."/>
            <person name="Gibby P.D."/>
            <person name="Hartmann K.A."/>
            <person name="Liu J.E."/>
            <person name="Manci A.M."/>
            <person name="Nielsen D.A."/>
            <person name="Solomon M.B."/>
            <person name="Breakwell D.P."/>
            <person name="Burnett S.H."/>
            <person name="Grose J.H."/>
        </authorList>
    </citation>
    <scope>NUCLEOTIDE SEQUENCE [LARGE SCALE GENOMIC DNA]</scope>
    <source>
        <strain evidence="1 2">16</strain>
    </source>
</reference>